<accession>A0A3S0HIP9</accession>
<gene>
    <name evidence="6" type="ORF">EAH68_03210</name>
</gene>
<organism evidence="6 7">
    <name type="scientific">Corynebacterium hylobatis</name>
    <dbReference type="NCBI Taxonomy" id="1859290"/>
    <lineage>
        <taxon>Bacteria</taxon>
        <taxon>Bacillati</taxon>
        <taxon>Actinomycetota</taxon>
        <taxon>Actinomycetes</taxon>
        <taxon>Mycobacteriales</taxon>
        <taxon>Corynebacteriaceae</taxon>
        <taxon>Corynebacterium</taxon>
    </lineage>
</organism>
<comment type="caution">
    <text evidence="6">The sequence shown here is derived from an EMBL/GenBank/DDBJ whole genome shotgun (WGS) entry which is preliminary data.</text>
</comment>
<protein>
    <submittedName>
        <fullName evidence="6">Acetoacetate--CoA ligase</fullName>
        <ecNumber evidence="6">6.2.1.16</ecNumber>
    </submittedName>
</protein>
<evidence type="ECO:0000313" key="7">
    <source>
        <dbReference type="Proteomes" id="UP000274907"/>
    </source>
</evidence>
<dbReference type="GO" id="GO:0005524">
    <property type="term" value="F:ATP binding"/>
    <property type="evidence" value="ECO:0007669"/>
    <property type="project" value="UniProtKB-KW"/>
</dbReference>
<dbReference type="PANTHER" id="PTHR42921:SF1">
    <property type="entry name" value="ACETOACETYL-COA SYNTHETASE"/>
    <property type="match status" value="1"/>
</dbReference>
<feature type="domain" description="AMP-dependent synthetase/ligase" evidence="5">
    <location>
        <begin position="105"/>
        <end position="490"/>
    </location>
</feature>
<dbReference type="NCBIfam" id="TIGR01217">
    <property type="entry name" value="ac_ac_CoA_syn"/>
    <property type="match status" value="1"/>
</dbReference>
<dbReference type="PANTHER" id="PTHR42921">
    <property type="entry name" value="ACETOACETYL-COA SYNTHETASE"/>
    <property type="match status" value="1"/>
</dbReference>
<dbReference type="SUPFAM" id="SSF56801">
    <property type="entry name" value="Acetyl-CoA synthetase-like"/>
    <property type="match status" value="1"/>
</dbReference>
<evidence type="ECO:0000313" key="6">
    <source>
        <dbReference type="EMBL" id="RSZ65162.1"/>
    </source>
</evidence>
<dbReference type="InterPro" id="IPR045851">
    <property type="entry name" value="AMP-bd_C_sf"/>
</dbReference>
<keyword evidence="2 6" id="KW-0436">Ligase</keyword>
<evidence type="ECO:0000256" key="2">
    <source>
        <dbReference type="ARBA" id="ARBA00022598"/>
    </source>
</evidence>
<proteinExistence type="inferred from homology"/>
<evidence type="ECO:0000259" key="5">
    <source>
        <dbReference type="Pfam" id="PF00501"/>
    </source>
</evidence>
<dbReference type="InterPro" id="IPR042099">
    <property type="entry name" value="ANL_N_sf"/>
</dbReference>
<dbReference type="InterPro" id="IPR000873">
    <property type="entry name" value="AMP-dep_synth/lig_dom"/>
</dbReference>
<dbReference type="RefSeq" id="WP_126119880.1">
    <property type="nucleotide sequence ID" value="NZ_RXHJ01000003.1"/>
</dbReference>
<dbReference type="Gene3D" id="3.40.50.12780">
    <property type="entry name" value="N-terminal domain of ligase-like"/>
    <property type="match status" value="1"/>
</dbReference>
<keyword evidence="7" id="KW-1185">Reference proteome</keyword>
<sequence length="674" mass="73453">MSTAIITAPTTQPPAPVTWRPTQEQLDNCRMGHFARWSEQRFNRQLPDFRALWDWSVTETAEFWRAIPEFFDVLGDGLDTSPVITDDTMPSATWYPGAQLNFAENVLRHAADPALRDVAAILRVEEDGSRTEITWAQLESQVSALAQTLRELGVGRGDRVAAVLPNIPEAVIGLLAAASIGAVWTINSPDLSAEASVRRVRQLEPKVLFACDGYVFGGKEIERGSHTVEIEENLPSLTATVLVRTLDPQAPAGEGRGGRARVAFDTAVDKQVPATYDRVPFAAPLWILFSSGTTGDPKGIIHGHGGMVLDGLKGIALHQDMGPGDVYYVAANTSWMVWNTLSQNLLAGASIVTYAGSPKVTGKDHHFQILSDLKVTQFATGAAYLSMVEKSGLDPRHGRDLSALRAILSTGSPLPPSTWLWVHEAVKEDLHLGSDSGGTDICGGFLGSNPMEPVHLGYLQGPLLGVAAEAHDDNGQPLINEVGEMAVTRPLPSMPLFLWGDETGERYHSSYFTAAPGVWMHGDWITRTPEGRYMVHGRADATLNRQGVRIGPSDIYDALQDIPQLEDCLVLGLEQEGGGYWMPLFVVLAEGAVLDDALRDHICATLRSRASARHVPDEIIEAPAIPVTHTMKRLEVPLKRMFSTRPGGKPVNRDSVRNPEALDWFRDFAAARRS</sequence>
<reference evidence="6 7" key="1">
    <citation type="submission" date="2018-12" db="EMBL/GenBank/DDBJ databases">
        <title>YIM 101343 draft genome.</title>
        <authorList>
            <person name="Chen X."/>
        </authorList>
    </citation>
    <scope>NUCLEOTIDE SEQUENCE [LARGE SCALE GENOMIC DNA]</scope>
    <source>
        <strain evidence="6 7">YIM 101343</strain>
    </source>
</reference>
<dbReference type="InterPro" id="IPR005914">
    <property type="entry name" value="Acac_CoA_synth"/>
</dbReference>
<name>A0A3S0HIP9_9CORY</name>
<dbReference type="PROSITE" id="PS00455">
    <property type="entry name" value="AMP_BINDING"/>
    <property type="match status" value="1"/>
</dbReference>
<dbReference type="OrthoDB" id="9803968at2"/>
<dbReference type="GO" id="GO:0030729">
    <property type="term" value="F:acetoacetate-CoA ligase activity"/>
    <property type="evidence" value="ECO:0007669"/>
    <property type="project" value="UniProtKB-EC"/>
</dbReference>
<dbReference type="Pfam" id="PF00501">
    <property type="entry name" value="AMP-binding"/>
    <property type="match status" value="1"/>
</dbReference>
<dbReference type="Gene3D" id="3.30.300.30">
    <property type="match status" value="1"/>
</dbReference>
<dbReference type="GO" id="GO:0006629">
    <property type="term" value="P:lipid metabolic process"/>
    <property type="evidence" value="ECO:0007669"/>
    <property type="project" value="InterPro"/>
</dbReference>
<evidence type="ECO:0000256" key="1">
    <source>
        <dbReference type="ARBA" id="ARBA00006432"/>
    </source>
</evidence>
<keyword evidence="4" id="KW-0067">ATP-binding</keyword>
<dbReference type="EMBL" id="RXHJ01000003">
    <property type="protein sequence ID" value="RSZ65162.1"/>
    <property type="molecule type" value="Genomic_DNA"/>
</dbReference>
<comment type="similarity">
    <text evidence="1">Belongs to the ATP-dependent AMP-binding enzyme family.</text>
</comment>
<dbReference type="Proteomes" id="UP000274907">
    <property type="component" value="Unassembled WGS sequence"/>
</dbReference>
<dbReference type="InterPro" id="IPR020845">
    <property type="entry name" value="AMP-binding_CS"/>
</dbReference>
<dbReference type="EC" id="6.2.1.16" evidence="6"/>
<dbReference type="AlphaFoldDB" id="A0A3S0HIP9"/>
<dbReference type="NCBIfam" id="NF002937">
    <property type="entry name" value="PRK03584.1"/>
    <property type="match status" value="1"/>
</dbReference>
<keyword evidence="3" id="KW-0547">Nucleotide-binding</keyword>
<evidence type="ECO:0000256" key="3">
    <source>
        <dbReference type="ARBA" id="ARBA00022741"/>
    </source>
</evidence>
<evidence type="ECO:0000256" key="4">
    <source>
        <dbReference type="ARBA" id="ARBA00022840"/>
    </source>
</evidence>